<accession>A0A0D0AQ82</accession>
<feature type="non-terminal residue" evidence="2">
    <location>
        <position position="1"/>
    </location>
</feature>
<feature type="domain" description="DUF6532" evidence="1">
    <location>
        <begin position="32"/>
        <end position="193"/>
    </location>
</feature>
<dbReference type="HOGENOM" id="CLU_1334747_0_0_1"/>
<dbReference type="STRING" id="930992.A0A0D0AQ82"/>
<gene>
    <name evidence="2" type="ORF">CY34DRAFT_98516</name>
</gene>
<reference evidence="3" key="2">
    <citation type="submission" date="2015-01" db="EMBL/GenBank/DDBJ databases">
        <title>Evolutionary Origins and Diversification of the Mycorrhizal Mutualists.</title>
        <authorList>
            <consortium name="DOE Joint Genome Institute"/>
            <consortium name="Mycorrhizal Genomics Consortium"/>
            <person name="Kohler A."/>
            <person name="Kuo A."/>
            <person name="Nagy L.G."/>
            <person name="Floudas D."/>
            <person name="Copeland A."/>
            <person name="Barry K.W."/>
            <person name="Cichocki N."/>
            <person name="Veneault-Fourrey C."/>
            <person name="LaButti K."/>
            <person name="Lindquist E.A."/>
            <person name="Lipzen A."/>
            <person name="Lundell T."/>
            <person name="Morin E."/>
            <person name="Murat C."/>
            <person name="Riley R."/>
            <person name="Ohm R."/>
            <person name="Sun H."/>
            <person name="Tunlid A."/>
            <person name="Henrissat B."/>
            <person name="Grigoriev I.V."/>
            <person name="Hibbett D.S."/>
            <person name="Martin F."/>
        </authorList>
    </citation>
    <scope>NUCLEOTIDE SEQUENCE [LARGE SCALE GENOMIC DNA]</scope>
    <source>
        <strain evidence="3">UH-Slu-Lm8-n1</strain>
    </source>
</reference>
<dbReference type="OrthoDB" id="2689837at2759"/>
<dbReference type="EMBL" id="KN835803">
    <property type="protein sequence ID" value="KIK34138.1"/>
    <property type="molecule type" value="Genomic_DNA"/>
</dbReference>
<proteinExistence type="predicted"/>
<keyword evidence="3" id="KW-1185">Reference proteome</keyword>
<dbReference type="Proteomes" id="UP000054485">
    <property type="component" value="Unassembled WGS sequence"/>
</dbReference>
<evidence type="ECO:0000259" key="1">
    <source>
        <dbReference type="Pfam" id="PF20149"/>
    </source>
</evidence>
<evidence type="ECO:0000313" key="2">
    <source>
        <dbReference type="EMBL" id="KIK34138.1"/>
    </source>
</evidence>
<dbReference type="InterPro" id="IPR045341">
    <property type="entry name" value="DUF6532"/>
</dbReference>
<reference evidence="2 3" key="1">
    <citation type="submission" date="2014-04" db="EMBL/GenBank/DDBJ databases">
        <authorList>
            <consortium name="DOE Joint Genome Institute"/>
            <person name="Kuo A."/>
            <person name="Ruytinx J."/>
            <person name="Rineau F."/>
            <person name="Colpaert J."/>
            <person name="Kohler A."/>
            <person name="Nagy L.G."/>
            <person name="Floudas D."/>
            <person name="Copeland A."/>
            <person name="Barry K.W."/>
            <person name="Cichocki N."/>
            <person name="Veneault-Fourrey C."/>
            <person name="LaButti K."/>
            <person name="Lindquist E.A."/>
            <person name="Lipzen A."/>
            <person name="Lundell T."/>
            <person name="Morin E."/>
            <person name="Murat C."/>
            <person name="Sun H."/>
            <person name="Tunlid A."/>
            <person name="Henrissat B."/>
            <person name="Grigoriev I.V."/>
            <person name="Hibbett D.S."/>
            <person name="Martin F."/>
            <person name="Nordberg H.P."/>
            <person name="Cantor M.N."/>
            <person name="Hua S.X."/>
        </authorList>
    </citation>
    <scope>NUCLEOTIDE SEQUENCE [LARGE SCALE GENOMIC DNA]</scope>
    <source>
        <strain evidence="2 3">UH-Slu-Lm8-n1</strain>
    </source>
</reference>
<evidence type="ECO:0000313" key="3">
    <source>
        <dbReference type="Proteomes" id="UP000054485"/>
    </source>
</evidence>
<protein>
    <submittedName>
        <fullName evidence="2">Unplaced genomic scaffold CY34scaffold_672, whole genome shotgun sequence</fullName>
    </submittedName>
</protein>
<name>A0A0D0AQ82_9AGAM</name>
<organism evidence="2 3">
    <name type="scientific">Suillus luteus UH-Slu-Lm8-n1</name>
    <dbReference type="NCBI Taxonomy" id="930992"/>
    <lineage>
        <taxon>Eukaryota</taxon>
        <taxon>Fungi</taxon>
        <taxon>Dikarya</taxon>
        <taxon>Basidiomycota</taxon>
        <taxon>Agaricomycotina</taxon>
        <taxon>Agaricomycetes</taxon>
        <taxon>Agaricomycetidae</taxon>
        <taxon>Boletales</taxon>
        <taxon>Suillineae</taxon>
        <taxon>Suillaceae</taxon>
        <taxon>Suillus</taxon>
    </lineage>
</organism>
<dbReference type="InParanoid" id="A0A0D0AQ82"/>
<dbReference type="Pfam" id="PF20149">
    <property type="entry name" value="DUF6532"/>
    <property type="match status" value="1"/>
</dbReference>
<sequence length="206" mass="23124">DWLPSCRIIYSSSGKVNLTEQQPHIQDLLWASITCLHEHILFENMYLDLQQRRKIMADILLSCAKDGEEFIDVRKRLMKDVKYVRALSSVPEGRIGTIRGNVRKAAQAHVASHYGLMKGADDRVADLLKNNAYIYPVNAKGDPIRTKPFQAPAILDTIEDAFFSDELAAGVKWHDHLTSTIDDHPDKVELVALWGGSGGQKIQTCI</sequence>
<dbReference type="AlphaFoldDB" id="A0A0D0AQ82"/>